<keyword evidence="1" id="KW-1133">Transmembrane helix</keyword>
<dbReference type="Pfam" id="PF06197">
    <property type="entry name" value="DUF998"/>
    <property type="match status" value="1"/>
</dbReference>
<dbReference type="EMBL" id="BAAAHQ010000041">
    <property type="protein sequence ID" value="GAA0947508.1"/>
    <property type="molecule type" value="Genomic_DNA"/>
</dbReference>
<accession>A0ABN1QU35</accession>
<feature type="transmembrane region" description="Helical" evidence="1">
    <location>
        <begin position="181"/>
        <end position="200"/>
    </location>
</feature>
<name>A0ABN1QU35_9ACTN</name>
<dbReference type="Proteomes" id="UP001501578">
    <property type="component" value="Unassembled WGS sequence"/>
</dbReference>
<keyword evidence="3" id="KW-1185">Reference proteome</keyword>
<dbReference type="RefSeq" id="WP_343953909.1">
    <property type="nucleotide sequence ID" value="NZ_BAAAHQ010000041.1"/>
</dbReference>
<keyword evidence="1" id="KW-0812">Transmembrane</keyword>
<keyword evidence="1" id="KW-0472">Membrane</keyword>
<comment type="caution">
    <text evidence="2">The sequence shown here is derived from an EMBL/GenBank/DDBJ whole genome shotgun (WGS) entry which is preliminary data.</text>
</comment>
<feature type="transmembrane region" description="Helical" evidence="1">
    <location>
        <begin position="158"/>
        <end position="175"/>
    </location>
</feature>
<evidence type="ECO:0000256" key="1">
    <source>
        <dbReference type="SAM" id="Phobius"/>
    </source>
</evidence>
<evidence type="ECO:0000313" key="2">
    <source>
        <dbReference type="EMBL" id="GAA0947508.1"/>
    </source>
</evidence>
<protein>
    <recommendedName>
        <fullName evidence="4">DUF998 domain-containing protein</fullName>
    </recommendedName>
</protein>
<feature type="transmembrane region" description="Helical" evidence="1">
    <location>
        <begin position="125"/>
        <end position="146"/>
    </location>
</feature>
<feature type="transmembrane region" description="Helical" evidence="1">
    <location>
        <begin position="55"/>
        <end position="74"/>
    </location>
</feature>
<evidence type="ECO:0000313" key="3">
    <source>
        <dbReference type="Proteomes" id="UP001501578"/>
    </source>
</evidence>
<sequence>MNVTTRTLLIGGLTAGAVGMPLWALVSLTQAATRDGFDLTRHPLSMLSNGDLGWLQIANFFLCGLLTIAGALGLRRADAGVWVPRLLLVNGVGWIGAGVFVIDPGDGFPAGTPYGVPAGMSGMGVGHMAVGAVAFAALIATCYVLGRRFGRAGERGSAVASYIAGTALLLGNGWAMTGGRYGSLTLAVGAITAMLWVAAVTARYAASMRRTCAQ</sequence>
<proteinExistence type="predicted"/>
<evidence type="ECO:0008006" key="4">
    <source>
        <dbReference type="Google" id="ProtNLM"/>
    </source>
</evidence>
<feature type="transmembrane region" description="Helical" evidence="1">
    <location>
        <begin position="86"/>
        <end position="105"/>
    </location>
</feature>
<organism evidence="2 3">
    <name type="scientific">Nonomuraea longicatena</name>
    <dbReference type="NCBI Taxonomy" id="83682"/>
    <lineage>
        <taxon>Bacteria</taxon>
        <taxon>Bacillati</taxon>
        <taxon>Actinomycetota</taxon>
        <taxon>Actinomycetes</taxon>
        <taxon>Streptosporangiales</taxon>
        <taxon>Streptosporangiaceae</taxon>
        <taxon>Nonomuraea</taxon>
    </lineage>
</organism>
<gene>
    <name evidence="2" type="ORF">GCM10009560_64110</name>
</gene>
<reference evidence="2 3" key="1">
    <citation type="journal article" date="2019" name="Int. J. Syst. Evol. Microbiol.">
        <title>The Global Catalogue of Microorganisms (GCM) 10K type strain sequencing project: providing services to taxonomists for standard genome sequencing and annotation.</title>
        <authorList>
            <consortium name="The Broad Institute Genomics Platform"/>
            <consortium name="The Broad Institute Genome Sequencing Center for Infectious Disease"/>
            <person name="Wu L."/>
            <person name="Ma J."/>
        </authorList>
    </citation>
    <scope>NUCLEOTIDE SEQUENCE [LARGE SCALE GENOMIC DNA]</scope>
    <source>
        <strain evidence="2 3">JCM 11136</strain>
    </source>
</reference>
<dbReference type="InterPro" id="IPR009339">
    <property type="entry name" value="DUF998"/>
</dbReference>